<comment type="caution">
    <text evidence="3">The sequence shown here is derived from an EMBL/GenBank/DDBJ whole genome shotgun (WGS) entry which is preliminary data.</text>
</comment>
<dbReference type="Proteomes" id="UP000565572">
    <property type="component" value="Unassembled WGS sequence"/>
</dbReference>
<evidence type="ECO:0000259" key="2">
    <source>
        <dbReference type="Pfam" id="PF01882"/>
    </source>
</evidence>
<feature type="transmembrane region" description="Helical" evidence="1">
    <location>
        <begin position="34"/>
        <end position="53"/>
    </location>
</feature>
<feature type="domain" description="DUF58" evidence="2">
    <location>
        <begin position="201"/>
        <end position="310"/>
    </location>
</feature>
<dbReference type="InterPro" id="IPR002881">
    <property type="entry name" value="DUF58"/>
</dbReference>
<dbReference type="Pfam" id="PF01882">
    <property type="entry name" value="DUF58"/>
    <property type="match status" value="1"/>
</dbReference>
<accession>A0A7W5JXR6</accession>
<dbReference type="EMBL" id="JACHZG010000001">
    <property type="protein sequence ID" value="MBB3328291.1"/>
    <property type="molecule type" value="Genomic_DNA"/>
</dbReference>
<evidence type="ECO:0000313" key="4">
    <source>
        <dbReference type="Proteomes" id="UP000565572"/>
    </source>
</evidence>
<protein>
    <submittedName>
        <fullName evidence="3">Uncharacterized protein (DUF58 family)</fullName>
    </submittedName>
</protein>
<keyword evidence="1" id="KW-1133">Transmembrane helix</keyword>
<dbReference type="AlphaFoldDB" id="A0A7W5JXR6"/>
<sequence>MRRVWSVLTARGRWLAGTGLLVLLGAMISGQRDVMRVGLLLLALPVVALVLVLRARLRMSAERSVEPAQVALGTPMHGRITLGHDSLLPAALLEIEDQVPPELGERPRLLVDRATSHWQRTVEYPLLGRARGHYRTGPLMVRTTDPFGLVRLDRTFTATSEVVVTPQVFDLGRVAGGGSGGSAGEARPRRIGVLGADDVLVREYRQGDDVRRIHWRSTARSGELMVRREEQALDPSTTVLLDSRASAHAGRGIHHSLEWGVSAVASVGLQLAEDGYAVDVVTTDGPLQSTGTARGPVAAQALLAQLTDLQATPGPSLGHLLADHGGERGEQLVVAVLGRLTPEEAYAVAGLRRRRATGLAMVLDVDTWTTGSRVRTDGPPSGEPGTATAASAATADADGPAARAAEILADQQWRVVVVDASMTVPEAWAALERTVVPA</sequence>
<keyword evidence="4" id="KW-1185">Reference proteome</keyword>
<name>A0A7W5JXR6_9ACTN</name>
<proteinExistence type="predicted"/>
<feature type="transmembrane region" description="Helical" evidence="1">
    <location>
        <begin position="12"/>
        <end position="28"/>
    </location>
</feature>
<dbReference type="PANTHER" id="PTHR34351">
    <property type="entry name" value="SLR1927 PROTEIN-RELATED"/>
    <property type="match status" value="1"/>
</dbReference>
<evidence type="ECO:0000313" key="3">
    <source>
        <dbReference type="EMBL" id="MBB3328291.1"/>
    </source>
</evidence>
<evidence type="ECO:0000256" key="1">
    <source>
        <dbReference type="SAM" id="Phobius"/>
    </source>
</evidence>
<keyword evidence="1" id="KW-0472">Membrane</keyword>
<reference evidence="3 4" key="1">
    <citation type="submission" date="2020-08" db="EMBL/GenBank/DDBJ databases">
        <title>Sequencing the genomes of 1000 actinobacteria strains.</title>
        <authorList>
            <person name="Klenk H.-P."/>
        </authorList>
    </citation>
    <scope>NUCLEOTIDE SEQUENCE [LARGE SCALE GENOMIC DNA]</scope>
    <source>
        <strain evidence="3 4">DSM 11053</strain>
    </source>
</reference>
<gene>
    <name evidence="3" type="ORF">FHX39_003235</name>
</gene>
<organism evidence="3 4">
    <name type="scientific">Microlunatus antarcticus</name>
    <dbReference type="NCBI Taxonomy" id="53388"/>
    <lineage>
        <taxon>Bacteria</taxon>
        <taxon>Bacillati</taxon>
        <taxon>Actinomycetota</taxon>
        <taxon>Actinomycetes</taxon>
        <taxon>Propionibacteriales</taxon>
        <taxon>Propionibacteriaceae</taxon>
        <taxon>Microlunatus</taxon>
    </lineage>
</organism>
<dbReference type="RefSeq" id="WP_183340069.1">
    <property type="nucleotide sequence ID" value="NZ_JACHZG010000001.1"/>
</dbReference>
<dbReference type="PANTHER" id="PTHR34351:SF1">
    <property type="entry name" value="SLR1927 PROTEIN"/>
    <property type="match status" value="1"/>
</dbReference>
<keyword evidence="1" id="KW-0812">Transmembrane</keyword>